<gene>
    <name evidence="2" type="ORF">BS47DRAFT_1340446</name>
</gene>
<protein>
    <recommendedName>
        <fullName evidence="1">DUF6593 domain-containing protein</fullName>
    </recommendedName>
</protein>
<feature type="domain" description="DUF6593" evidence="1">
    <location>
        <begin position="80"/>
        <end position="172"/>
    </location>
</feature>
<dbReference type="AlphaFoldDB" id="A0A9P6B4J2"/>
<evidence type="ECO:0000313" key="2">
    <source>
        <dbReference type="EMBL" id="KAF9516825.1"/>
    </source>
</evidence>
<dbReference type="OrthoDB" id="3168860at2759"/>
<organism evidence="2 3">
    <name type="scientific">Hydnum rufescens UP504</name>
    <dbReference type="NCBI Taxonomy" id="1448309"/>
    <lineage>
        <taxon>Eukaryota</taxon>
        <taxon>Fungi</taxon>
        <taxon>Dikarya</taxon>
        <taxon>Basidiomycota</taxon>
        <taxon>Agaricomycotina</taxon>
        <taxon>Agaricomycetes</taxon>
        <taxon>Cantharellales</taxon>
        <taxon>Hydnaceae</taxon>
        <taxon>Hydnum</taxon>
    </lineage>
</organism>
<proteinExistence type="predicted"/>
<comment type="caution">
    <text evidence="2">The sequence shown here is derived from an EMBL/GenBank/DDBJ whole genome shotgun (WGS) entry which is preliminary data.</text>
</comment>
<dbReference type="EMBL" id="MU128936">
    <property type="protein sequence ID" value="KAF9516825.1"/>
    <property type="molecule type" value="Genomic_DNA"/>
</dbReference>
<dbReference type="Pfam" id="PF20236">
    <property type="entry name" value="DUF6593"/>
    <property type="match status" value="1"/>
</dbReference>
<dbReference type="InterPro" id="IPR046528">
    <property type="entry name" value="DUF6593"/>
</dbReference>
<name>A0A9P6B4J2_9AGAM</name>
<evidence type="ECO:0000313" key="3">
    <source>
        <dbReference type="Proteomes" id="UP000886523"/>
    </source>
</evidence>
<keyword evidence="3" id="KW-1185">Reference proteome</keyword>
<accession>A0A9P6B4J2</accession>
<sequence length="177" mass="20352">MLYTTPTAFTLYDLSGSLTADNEFRDAEAHCAYYCQIVNHNPLSTKITRLTDWSRQPLAPFTEPWTSWLFFTSNDAMEGYIKFGSREPSPMGGYLSKRQPMSESRWFTGLNGRHFKWKPASRSLHCYDSNDTLLAVYEYCVEDIVFAKLDIKKGAESMLTEIVTTLVLNRHAIRRSP</sequence>
<evidence type="ECO:0000259" key="1">
    <source>
        <dbReference type="Pfam" id="PF20236"/>
    </source>
</evidence>
<dbReference type="Proteomes" id="UP000886523">
    <property type="component" value="Unassembled WGS sequence"/>
</dbReference>
<reference evidence="2" key="1">
    <citation type="journal article" date="2020" name="Nat. Commun.">
        <title>Large-scale genome sequencing of mycorrhizal fungi provides insights into the early evolution of symbiotic traits.</title>
        <authorList>
            <person name="Miyauchi S."/>
            <person name="Kiss E."/>
            <person name="Kuo A."/>
            <person name="Drula E."/>
            <person name="Kohler A."/>
            <person name="Sanchez-Garcia M."/>
            <person name="Morin E."/>
            <person name="Andreopoulos B."/>
            <person name="Barry K.W."/>
            <person name="Bonito G."/>
            <person name="Buee M."/>
            <person name="Carver A."/>
            <person name="Chen C."/>
            <person name="Cichocki N."/>
            <person name="Clum A."/>
            <person name="Culley D."/>
            <person name="Crous P.W."/>
            <person name="Fauchery L."/>
            <person name="Girlanda M."/>
            <person name="Hayes R.D."/>
            <person name="Keri Z."/>
            <person name="LaButti K."/>
            <person name="Lipzen A."/>
            <person name="Lombard V."/>
            <person name="Magnuson J."/>
            <person name="Maillard F."/>
            <person name="Murat C."/>
            <person name="Nolan M."/>
            <person name="Ohm R.A."/>
            <person name="Pangilinan J."/>
            <person name="Pereira M.F."/>
            <person name="Perotto S."/>
            <person name="Peter M."/>
            <person name="Pfister S."/>
            <person name="Riley R."/>
            <person name="Sitrit Y."/>
            <person name="Stielow J.B."/>
            <person name="Szollosi G."/>
            <person name="Zifcakova L."/>
            <person name="Stursova M."/>
            <person name="Spatafora J.W."/>
            <person name="Tedersoo L."/>
            <person name="Vaario L.M."/>
            <person name="Yamada A."/>
            <person name="Yan M."/>
            <person name="Wang P."/>
            <person name="Xu J."/>
            <person name="Bruns T."/>
            <person name="Baldrian P."/>
            <person name="Vilgalys R."/>
            <person name="Dunand C."/>
            <person name="Henrissat B."/>
            <person name="Grigoriev I.V."/>
            <person name="Hibbett D."/>
            <person name="Nagy L.G."/>
            <person name="Martin F.M."/>
        </authorList>
    </citation>
    <scope>NUCLEOTIDE SEQUENCE</scope>
    <source>
        <strain evidence="2">UP504</strain>
    </source>
</reference>